<dbReference type="InterPro" id="IPR014752">
    <property type="entry name" value="Arrestin-like_C"/>
</dbReference>
<sequence>MNRVYLRSDKGEYLPQETICGAVYLDIRTPSVARGVQLSFKGTESVCCDCDIEGNRVSLQASNDYVDFCNAELFVQKGPFALGSYCFPFRLQLPYNSPGTFHASGSDPGKAWSAHVTYRLKTNILGAETMEAEQDVVVLAATPEALRDNNLTQAHELRIPSNSFFGFGRKVHLTLKPLSNFVRSGDCARLRMVVTNSLKSRSCSFSIKLVRRLTLTLPYKPRPSLDASGDPGEEIPVLQDVQQHAVQVEGGSVVIREMSGDLSEHARGSLLLASGGGLDNIMIPLKTSDGHSVMPSVCGKYIQCEYSLEVSLQMDDKIQTISCPIMGILPEENAQWLSWKPLPWMNRAHVKLSKPAGPITPPEQLLGSEAFGRIPRFQDL</sequence>
<reference evidence="3 4" key="1">
    <citation type="submission" date="2024-02" db="EMBL/GenBank/DDBJ databases">
        <title>Chromosome-scale genome assembly of the rough periwinkle Littorina saxatilis.</title>
        <authorList>
            <person name="De Jode A."/>
            <person name="Faria R."/>
            <person name="Formenti G."/>
            <person name="Sims Y."/>
            <person name="Smith T.P."/>
            <person name="Tracey A."/>
            <person name="Wood J.M.D."/>
            <person name="Zagrodzka Z.B."/>
            <person name="Johannesson K."/>
            <person name="Butlin R.K."/>
            <person name="Leder E.H."/>
        </authorList>
    </citation>
    <scope>NUCLEOTIDE SEQUENCE [LARGE SCALE GENOMIC DNA]</scope>
    <source>
        <strain evidence="3">Snail1</strain>
        <tissue evidence="3">Muscle</tissue>
    </source>
</reference>
<dbReference type="SUPFAM" id="SSF81296">
    <property type="entry name" value="E set domains"/>
    <property type="match status" value="1"/>
</dbReference>
<evidence type="ECO:0000313" key="3">
    <source>
        <dbReference type="EMBL" id="KAK7112489.1"/>
    </source>
</evidence>
<evidence type="ECO:0000313" key="4">
    <source>
        <dbReference type="Proteomes" id="UP001374579"/>
    </source>
</evidence>
<protein>
    <recommendedName>
        <fullName evidence="2">Arrestin-like N-terminal domain-containing protein</fullName>
    </recommendedName>
</protein>
<dbReference type="EMBL" id="JBAMIC010000002">
    <property type="protein sequence ID" value="KAK7112489.1"/>
    <property type="molecule type" value="Genomic_DNA"/>
</dbReference>
<dbReference type="Pfam" id="PF00339">
    <property type="entry name" value="Arrestin_N"/>
    <property type="match status" value="1"/>
</dbReference>
<dbReference type="AlphaFoldDB" id="A0AAN9GLF9"/>
<name>A0AAN9GLF9_9CAEN</name>
<keyword evidence="4" id="KW-1185">Reference proteome</keyword>
<dbReference type="Proteomes" id="UP001374579">
    <property type="component" value="Unassembled WGS sequence"/>
</dbReference>
<comment type="caution">
    <text evidence="3">The sequence shown here is derived from an EMBL/GenBank/DDBJ whole genome shotgun (WGS) entry which is preliminary data.</text>
</comment>
<comment type="similarity">
    <text evidence="1">Belongs to the arrestin family.</text>
</comment>
<dbReference type="InterPro" id="IPR050357">
    <property type="entry name" value="Arrestin_domain-protein"/>
</dbReference>
<feature type="domain" description="Arrestin-like N-terminal" evidence="2">
    <location>
        <begin position="4"/>
        <end position="134"/>
    </location>
</feature>
<evidence type="ECO:0000256" key="1">
    <source>
        <dbReference type="ARBA" id="ARBA00005298"/>
    </source>
</evidence>
<evidence type="ECO:0000259" key="2">
    <source>
        <dbReference type="Pfam" id="PF00339"/>
    </source>
</evidence>
<dbReference type="GO" id="GO:0015031">
    <property type="term" value="P:protein transport"/>
    <property type="evidence" value="ECO:0007669"/>
    <property type="project" value="TreeGrafter"/>
</dbReference>
<dbReference type="PANTHER" id="PTHR11188:SF17">
    <property type="entry name" value="FI21816P1"/>
    <property type="match status" value="1"/>
</dbReference>
<dbReference type="GO" id="GO:0005737">
    <property type="term" value="C:cytoplasm"/>
    <property type="evidence" value="ECO:0007669"/>
    <property type="project" value="TreeGrafter"/>
</dbReference>
<dbReference type="Gene3D" id="2.60.40.640">
    <property type="match status" value="1"/>
</dbReference>
<organism evidence="3 4">
    <name type="scientific">Littorina saxatilis</name>
    <dbReference type="NCBI Taxonomy" id="31220"/>
    <lineage>
        <taxon>Eukaryota</taxon>
        <taxon>Metazoa</taxon>
        <taxon>Spiralia</taxon>
        <taxon>Lophotrochozoa</taxon>
        <taxon>Mollusca</taxon>
        <taxon>Gastropoda</taxon>
        <taxon>Caenogastropoda</taxon>
        <taxon>Littorinimorpha</taxon>
        <taxon>Littorinoidea</taxon>
        <taxon>Littorinidae</taxon>
        <taxon>Littorina</taxon>
    </lineage>
</organism>
<dbReference type="PANTHER" id="PTHR11188">
    <property type="entry name" value="ARRESTIN DOMAIN CONTAINING PROTEIN"/>
    <property type="match status" value="1"/>
</dbReference>
<accession>A0AAN9GLF9</accession>
<proteinExistence type="inferred from homology"/>
<gene>
    <name evidence="3" type="ORF">V1264_011939</name>
</gene>
<dbReference type="InterPro" id="IPR014756">
    <property type="entry name" value="Ig_E-set"/>
</dbReference>
<dbReference type="InterPro" id="IPR011021">
    <property type="entry name" value="Arrestin-like_N"/>
</dbReference>